<protein>
    <submittedName>
        <fullName evidence="3">Sugar phosphate isomerase/epimerase</fullName>
    </submittedName>
</protein>
<gene>
    <name evidence="3" type="ORF">H9968_04605</name>
</gene>
<reference evidence="3" key="1">
    <citation type="journal article" date="2021" name="PeerJ">
        <title>Extensive microbial diversity within the chicken gut microbiome revealed by metagenomics and culture.</title>
        <authorList>
            <person name="Gilroy R."/>
            <person name="Ravi A."/>
            <person name="Getino M."/>
            <person name="Pursley I."/>
            <person name="Horton D.L."/>
            <person name="Alikhan N.F."/>
            <person name="Baker D."/>
            <person name="Gharbi K."/>
            <person name="Hall N."/>
            <person name="Watson M."/>
            <person name="Adriaenssens E.M."/>
            <person name="Foster-Nyarko E."/>
            <person name="Jarju S."/>
            <person name="Secka A."/>
            <person name="Antonio M."/>
            <person name="Oren A."/>
            <person name="Chaudhuri R.R."/>
            <person name="La Ragione R."/>
            <person name="Hildebrand F."/>
            <person name="Pallen M.J."/>
        </authorList>
    </citation>
    <scope>NUCLEOTIDE SEQUENCE</scope>
    <source>
        <strain evidence="3">CHK179-28034</strain>
    </source>
</reference>
<dbReference type="PANTHER" id="PTHR43489:SF7">
    <property type="entry name" value="3-DEHYDRO-D-GULOSIDE 4-EPIMERASE-RELATED"/>
    <property type="match status" value="1"/>
</dbReference>
<evidence type="ECO:0000259" key="2">
    <source>
        <dbReference type="Pfam" id="PF01261"/>
    </source>
</evidence>
<comment type="caution">
    <text evidence="3">The sequence shown here is derived from an EMBL/GenBank/DDBJ whole genome shotgun (WGS) entry which is preliminary data.</text>
</comment>
<name>A0A9D2EL28_9FIRM</name>
<evidence type="ECO:0000313" key="4">
    <source>
        <dbReference type="Proteomes" id="UP000824049"/>
    </source>
</evidence>
<feature type="domain" description="Xylose isomerase-like TIM barrel" evidence="2">
    <location>
        <begin position="23"/>
        <end position="276"/>
    </location>
</feature>
<evidence type="ECO:0000256" key="1">
    <source>
        <dbReference type="ARBA" id="ARBA00023235"/>
    </source>
</evidence>
<dbReference type="InterPro" id="IPR036237">
    <property type="entry name" value="Xyl_isomerase-like_sf"/>
</dbReference>
<organism evidence="3 4">
    <name type="scientific">Candidatus Anaerobutyricum stercoris</name>
    <dbReference type="NCBI Taxonomy" id="2838457"/>
    <lineage>
        <taxon>Bacteria</taxon>
        <taxon>Bacillati</taxon>
        <taxon>Bacillota</taxon>
        <taxon>Clostridia</taxon>
        <taxon>Lachnospirales</taxon>
        <taxon>Lachnospiraceae</taxon>
        <taxon>Anaerobutyricum</taxon>
    </lineage>
</organism>
<dbReference type="InterPro" id="IPR050417">
    <property type="entry name" value="Sugar_Epim/Isomerase"/>
</dbReference>
<dbReference type="EMBL" id="DXBR01000046">
    <property type="protein sequence ID" value="HIZ39197.1"/>
    <property type="molecule type" value="Genomic_DNA"/>
</dbReference>
<evidence type="ECO:0000313" key="3">
    <source>
        <dbReference type="EMBL" id="HIZ39197.1"/>
    </source>
</evidence>
<dbReference type="GO" id="GO:0016853">
    <property type="term" value="F:isomerase activity"/>
    <property type="evidence" value="ECO:0007669"/>
    <property type="project" value="UniProtKB-KW"/>
</dbReference>
<dbReference type="Pfam" id="PF01261">
    <property type="entry name" value="AP_endonuc_2"/>
    <property type="match status" value="1"/>
</dbReference>
<dbReference type="Gene3D" id="3.20.20.150">
    <property type="entry name" value="Divalent-metal-dependent TIM barrel enzymes"/>
    <property type="match status" value="1"/>
</dbReference>
<dbReference type="Proteomes" id="UP000824049">
    <property type="component" value="Unassembled WGS sequence"/>
</dbReference>
<reference evidence="3" key="2">
    <citation type="submission" date="2021-04" db="EMBL/GenBank/DDBJ databases">
        <authorList>
            <person name="Gilroy R."/>
        </authorList>
    </citation>
    <scope>NUCLEOTIDE SEQUENCE</scope>
    <source>
        <strain evidence="3">CHK179-28034</strain>
    </source>
</reference>
<accession>A0A9D2EL28</accession>
<dbReference type="AlphaFoldDB" id="A0A9D2EL28"/>
<dbReference type="SUPFAM" id="SSF51658">
    <property type="entry name" value="Xylose isomerase-like"/>
    <property type="match status" value="1"/>
</dbReference>
<proteinExistence type="predicted"/>
<dbReference type="PANTHER" id="PTHR43489">
    <property type="entry name" value="ISOMERASE"/>
    <property type="match status" value="1"/>
</dbReference>
<dbReference type="InterPro" id="IPR013022">
    <property type="entry name" value="Xyl_isomerase-like_TIM-brl"/>
</dbReference>
<sequence length="277" mass="31231">MKIGLHLSMLCKNWTDDTSVYLEELKKEGLQGVEISLYGTTPDRLTKVFSKANALDLDIFCGTGVDGEHDPSSEDPNIRKNALQYLKDCIDVAARGNARAINGVLYAPWQAFSDLSKEKRWENSAQVLREAAEYGKEKGVDLHVEVINRFESDFMNTLEEGAAFLEKVNHAHVKLLVDTFHMNIEEDNMFASIKKYISKIGCIHISENHRGVPGTGHIDWKQLMATLEDVGYDGYLEMETFTETGTEVAKGMGIWRQIGKETPLEEAKKGIRFLKKQ</sequence>
<keyword evidence="1 3" id="KW-0413">Isomerase</keyword>